<evidence type="ECO:0000256" key="1">
    <source>
        <dbReference type="SAM" id="Phobius"/>
    </source>
</evidence>
<dbReference type="WBParaSite" id="PSU_v2.g17377.t1">
    <property type="protein sequence ID" value="PSU_v2.g17377.t1"/>
    <property type="gene ID" value="PSU_v2.g17377"/>
</dbReference>
<keyword evidence="1" id="KW-1133">Transmembrane helix</keyword>
<keyword evidence="1" id="KW-0812">Transmembrane</keyword>
<evidence type="ECO:0000313" key="2">
    <source>
        <dbReference type="Proteomes" id="UP000887577"/>
    </source>
</evidence>
<organism evidence="2 3">
    <name type="scientific">Panagrolaimus superbus</name>
    <dbReference type="NCBI Taxonomy" id="310955"/>
    <lineage>
        <taxon>Eukaryota</taxon>
        <taxon>Metazoa</taxon>
        <taxon>Ecdysozoa</taxon>
        <taxon>Nematoda</taxon>
        <taxon>Chromadorea</taxon>
        <taxon>Rhabditida</taxon>
        <taxon>Tylenchina</taxon>
        <taxon>Panagrolaimomorpha</taxon>
        <taxon>Panagrolaimoidea</taxon>
        <taxon>Panagrolaimidae</taxon>
        <taxon>Panagrolaimus</taxon>
    </lineage>
</organism>
<reference evidence="3" key="1">
    <citation type="submission" date="2022-11" db="UniProtKB">
        <authorList>
            <consortium name="WormBaseParasite"/>
        </authorList>
    </citation>
    <scope>IDENTIFICATION</scope>
</reference>
<feature type="transmembrane region" description="Helical" evidence="1">
    <location>
        <begin position="253"/>
        <end position="273"/>
    </location>
</feature>
<keyword evidence="1" id="KW-0472">Membrane</keyword>
<evidence type="ECO:0000313" key="3">
    <source>
        <dbReference type="WBParaSite" id="PSU_v2.g17377.t1"/>
    </source>
</evidence>
<accession>A0A914YD59</accession>
<sequence length="283" mass="33317">MSNRNSKKTFALLTIPANEKLLEILTFNDAEIISDNKYSGKDFMEDASNFLLDLKAKNLEGVILDFYCHNDSDFLLKIRQYFFEFCESKIILFRLVYQNVIFTSMLLYHSDLDFNPDDTVYSIWIKKDNFVSYKLEESTLYFITEMKISDDFADNEEYDKLLDCENPKFLVLGSQLSDVRLKKLKDRFKAQKTKVMFCTYEDCLKKSASHYLSRFIRAKDWRWNFKLSDSTNPKEGSLGFPRRRKTNNFLLRPWFYIPVITAVMLAIIFSLLLSNSPTELSGK</sequence>
<dbReference type="AlphaFoldDB" id="A0A914YD59"/>
<proteinExistence type="predicted"/>
<keyword evidence="2" id="KW-1185">Reference proteome</keyword>
<name>A0A914YD59_9BILA</name>
<dbReference type="Proteomes" id="UP000887577">
    <property type="component" value="Unplaced"/>
</dbReference>
<protein>
    <submittedName>
        <fullName evidence="3">Uncharacterized protein</fullName>
    </submittedName>
</protein>